<evidence type="ECO:0000256" key="7">
    <source>
        <dbReference type="ARBA" id="ARBA00023004"/>
    </source>
</evidence>
<dbReference type="InterPro" id="IPR050584">
    <property type="entry name" value="Cholesterol_7-desaturase"/>
</dbReference>
<dbReference type="GO" id="GO:0016020">
    <property type="term" value="C:membrane"/>
    <property type="evidence" value="ECO:0007669"/>
    <property type="project" value="UniProtKB-SubCell"/>
</dbReference>
<dbReference type="PROSITE" id="PS51296">
    <property type="entry name" value="RIESKE"/>
    <property type="match status" value="1"/>
</dbReference>
<accession>A0A7J7KBL0</accession>
<keyword evidence="6" id="KW-0560">Oxidoreductase</keyword>
<proteinExistence type="predicted"/>
<comment type="subcellular location">
    <subcellularLocation>
        <location evidence="1">Membrane</location>
    </subcellularLocation>
</comment>
<sequence>MFTSQATKSDNIMEMNSPLTFLDIFTHISEIRVSLLTLLLSPAILFGCYTALKMGYSVFKILTSVYEVKVKPLSYLEKHQSRKMYGRVNRKNGVSPEPTPPMVPNGWYYIMCSDELRREEVKHVSMCGLELAVFRDSGGEVHALDAFCPHLGANMAVGGTVKGDCLECPFHAWKFDGEGKCVDIPGAKKLLT</sequence>
<evidence type="ECO:0000256" key="5">
    <source>
        <dbReference type="ARBA" id="ARBA00022989"/>
    </source>
</evidence>
<evidence type="ECO:0000259" key="10">
    <source>
        <dbReference type="PROSITE" id="PS51296"/>
    </source>
</evidence>
<organism evidence="11 12">
    <name type="scientific">Bugula neritina</name>
    <name type="common">Brown bryozoan</name>
    <name type="synonym">Sertularia neritina</name>
    <dbReference type="NCBI Taxonomy" id="10212"/>
    <lineage>
        <taxon>Eukaryota</taxon>
        <taxon>Metazoa</taxon>
        <taxon>Spiralia</taxon>
        <taxon>Lophotrochozoa</taxon>
        <taxon>Bryozoa</taxon>
        <taxon>Gymnolaemata</taxon>
        <taxon>Cheilostomatida</taxon>
        <taxon>Flustrina</taxon>
        <taxon>Buguloidea</taxon>
        <taxon>Bugulidae</taxon>
        <taxon>Bugula</taxon>
    </lineage>
</organism>
<evidence type="ECO:0000256" key="8">
    <source>
        <dbReference type="ARBA" id="ARBA00023014"/>
    </source>
</evidence>
<keyword evidence="12" id="KW-1185">Reference proteome</keyword>
<dbReference type="GO" id="GO:0005737">
    <property type="term" value="C:cytoplasm"/>
    <property type="evidence" value="ECO:0007669"/>
    <property type="project" value="TreeGrafter"/>
</dbReference>
<dbReference type="SUPFAM" id="SSF50022">
    <property type="entry name" value="ISP domain"/>
    <property type="match status" value="1"/>
</dbReference>
<keyword evidence="5" id="KW-1133">Transmembrane helix</keyword>
<dbReference type="Proteomes" id="UP000593567">
    <property type="component" value="Unassembled WGS sequence"/>
</dbReference>
<name>A0A7J7KBL0_BUGNE</name>
<dbReference type="CDD" id="cd03469">
    <property type="entry name" value="Rieske_RO_Alpha_N"/>
    <property type="match status" value="1"/>
</dbReference>
<evidence type="ECO:0000313" key="12">
    <source>
        <dbReference type="Proteomes" id="UP000593567"/>
    </source>
</evidence>
<evidence type="ECO:0000313" key="11">
    <source>
        <dbReference type="EMBL" id="KAF6036030.1"/>
    </source>
</evidence>
<dbReference type="OrthoDB" id="426882at2759"/>
<keyword evidence="3" id="KW-0001">2Fe-2S</keyword>
<evidence type="ECO:0000256" key="1">
    <source>
        <dbReference type="ARBA" id="ARBA00004370"/>
    </source>
</evidence>
<dbReference type="PANTHER" id="PTHR21266">
    <property type="entry name" value="IRON-SULFUR DOMAIN CONTAINING PROTEIN"/>
    <property type="match status" value="1"/>
</dbReference>
<evidence type="ECO:0000256" key="3">
    <source>
        <dbReference type="ARBA" id="ARBA00022714"/>
    </source>
</evidence>
<evidence type="ECO:0000256" key="9">
    <source>
        <dbReference type="ARBA" id="ARBA00023136"/>
    </source>
</evidence>
<evidence type="ECO:0000256" key="4">
    <source>
        <dbReference type="ARBA" id="ARBA00022723"/>
    </source>
</evidence>
<dbReference type="GO" id="GO:0051537">
    <property type="term" value="F:2 iron, 2 sulfur cluster binding"/>
    <property type="evidence" value="ECO:0007669"/>
    <property type="project" value="UniProtKB-KW"/>
</dbReference>
<evidence type="ECO:0000256" key="2">
    <source>
        <dbReference type="ARBA" id="ARBA00022692"/>
    </source>
</evidence>
<evidence type="ECO:0000256" key="6">
    <source>
        <dbReference type="ARBA" id="ARBA00023002"/>
    </source>
</evidence>
<dbReference type="EMBL" id="VXIV02000791">
    <property type="protein sequence ID" value="KAF6036030.1"/>
    <property type="molecule type" value="Genomic_DNA"/>
</dbReference>
<gene>
    <name evidence="11" type="ORF">EB796_005658</name>
</gene>
<keyword evidence="4" id="KW-0479">Metal-binding</keyword>
<dbReference type="Gene3D" id="2.102.10.10">
    <property type="entry name" value="Rieske [2Fe-2S] iron-sulphur domain"/>
    <property type="match status" value="1"/>
</dbReference>
<keyword evidence="2" id="KW-0812">Transmembrane</keyword>
<dbReference type="Pfam" id="PF00355">
    <property type="entry name" value="Rieske"/>
    <property type="match status" value="1"/>
</dbReference>
<keyword evidence="8" id="KW-0411">Iron-sulfur</keyword>
<dbReference type="PANTHER" id="PTHR21266:SF32">
    <property type="entry name" value="CHOLESTEROL 7-DESATURASE NVD"/>
    <property type="match status" value="1"/>
</dbReference>
<dbReference type="GO" id="GO:0016491">
    <property type="term" value="F:oxidoreductase activity"/>
    <property type="evidence" value="ECO:0007669"/>
    <property type="project" value="UniProtKB-KW"/>
</dbReference>
<dbReference type="AlphaFoldDB" id="A0A7J7KBL0"/>
<dbReference type="InterPro" id="IPR017941">
    <property type="entry name" value="Rieske_2Fe-2S"/>
</dbReference>
<protein>
    <submittedName>
        <fullName evidence="11">Nvd</fullName>
    </submittedName>
</protein>
<dbReference type="GO" id="GO:0046872">
    <property type="term" value="F:metal ion binding"/>
    <property type="evidence" value="ECO:0007669"/>
    <property type="project" value="UniProtKB-KW"/>
</dbReference>
<keyword evidence="9" id="KW-0472">Membrane</keyword>
<comment type="caution">
    <text evidence="11">The sequence shown here is derived from an EMBL/GenBank/DDBJ whole genome shotgun (WGS) entry which is preliminary data.</text>
</comment>
<keyword evidence="7" id="KW-0408">Iron</keyword>
<reference evidence="11" key="1">
    <citation type="submission" date="2020-06" db="EMBL/GenBank/DDBJ databases">
        <title>Draft genome of Bugula neritina, a colonial animal packing powerful symbionts and potential medicines.</title>
        <authorList>
            <person name="Rayko M."/>
        </authorList>
    </citation>
    <scope>NUCLEOTIDE SEQUENCE [LARGE SCALE GENOMIC DNA]</scope>
    <source>
        <strain evidence="11">Kwan_BN1</strain>
    </source>
</reference>
<feature type="domain" description="Rieske" evidence="10">
    <location>
        <begin position="107"/>
        <end position="192"/>
    </location>
</feature>
<dbReference type="InterPro" id="IPR036922">
    <property type="entry name" value="Rieske_2Fe-2S_sf"/>
</dbReference>